<evidence type="ECO:0000313" key="9">
    <source>
        <dbReference type="EMBL" id="SMX39505.1"/>
    </source>
</evidence>
<keyword evidence="10" id="KW-1185">Reference proteome</keyword>
<dbReference type="EMBL" id="FXYD01000003">
    <property type="protein sequence ID" value="SMX39505.1"/>
    <property type="molecule type" value="Genomic_DNA"/>
</dbReference>
<evidence type="ECO:0000256" key="6">
    <source>
        <dbReference type="ARBA" id="ARBA00023139"/>
    </source>
</evidence>
<gene>
    <name evidence="9" type="ORF">OCA8868_01994</name>
</gene>
<evidence type="ECO:0000256" key="5">
    <source>
        <dbReference type="ARBA" id="ARBA00023136"/>
    </source>
</evidence>
<dbReference type="SUPFAM" id="SSF53850">
    <property type="entry name" value="Periplasmic binding protein-like II"/>
    <property type="match status" value="1"/>
</dbReference>
<evidence type="ECO:0000313" key="10">
    <source>
        <dbReference type="Proteomes" id="UP000203464"/>
    </source>
</evidence>
<dbReference type="InterPro" id="IPR050490">
    <property type="entry name" value="Bact_solute-bd_prot1"/>
</dbReference>
<evidence type="ECO:0000256" key="4">
    <source>
        <dbReference type="ARBA" id="ARBA00022729"/>
    </source>
</evidence>
<sequence length="414" mass="43440">MTKFTKLMGATAAALTMGAAAFAEGHGCTAEGRLSIIGNEFPAIQSVAALAQTCEGLDAEANLTADHQTLNLPGMQGDPAEYTTAIVANSSIVALINEDVVRSLDDLVAEYGADIPTHMQISVDGNVMAIAFMANAQTLVYREDVLEQVGLEIPTSYEEMLTAAAAIREAGIMDSPLGGAYASGWNLAQEFNNMYIGHGGEFFEPGTANVSINNEAGVATLEMMKALSEYMNPDFLTHDSNATSAEWEAGNVALMNMWGSRTGVLMDDEGSAEEVYSNTKVAGPLMVGDSGVPATTLWWDGWTVAKNISDEDAAATFQAMAYGVSPALLNDETMGQAVWLIDGFEPQPINEGVLAAVSAGSKPYPMVPFQGLLHSALGAELADFMQGNESAEQALADVEAAYTAAAVEAGFVTQ</sequence>
<dbReference type="Pfam" id="PF01547">
    <property type="entry name" value="SBP_bac_1"/>
    <property type="match status" value="1"/>
</dbReference>
<evidence type="ECO:0000256" key="7">
    <source>
        <dbReference type="ARBA" id="ARBA00023288"/>
    </source>
</evidence>
<evidence type="ECO:0000256" key="1">
    <source>
        <dbReference type="ARBA" id="ARBA00004418"/>
    </source>
</evidence>
<name>A0A238K9L8_9RHOB</name>
<dbReference type="GO" id="GO:0042597">
    <property type="term" value="C:periplasmic space"/>
    <property type="evidence" value="ECO:0007669"/>
    <property type="project" value="UniProtKB-SubCell"/>
</dbReference>
<dbReference type="AlphaFoldDB" id="A0A238K9L8"/>
<evidence type="ECO:0000256" key="3">
    <source>
        <dbReference type="ARBA" id="ARBA00022475"/>
    </source>
</evidence>
<evidence type="ECO:0000256" key="2">
    <source>
        <dbReference type="ARBA" id="ARBA00008520"/>
    </source>
</evidence>
<dbReference type="InterPro" id="IPR006059">
    <property type="entry name" value="SBP"/>
</dbReference>
<comment type="subcellular location">
    <subcellularLocation>
        <location evidence="1">Periplasm</location>
    </subcellularLocation>
</comment>
<dbReference type="RefSeq" id="WP_093996408.1">
    <property type="nucleotide sequence ID" value="NZ_FXYD01000003.1"/>
</dbReference>
<evidence type="ECO:0000256" key="8">
    <source>
        <dbReference type="SAM" id="SignalP"/>
    </source>
</evidence>
<dbReference type="OrthoDB" id="7532544at2"/>
<dbReference type="Gene3D" id="3.40.190.10">
    <property type="entry name" value="Periplasmic binding protein-like II"/>
    <property type="match status" value="1"/>
</dbReference>
<keyword evidence="5" id="KW-0472">Membrane</keyword>
<comment type="similarity">
    <text evidence="2">Belongs to the bacterial solute-binding protein 1 family.</text>
</comment>
<protein>
    <submittedName>
        <fullName evidence="9">Bacterial extracellular solute-binding protein</fullName>
    </submittedName>
</protein>
<feature type="chain" id="PRO_5012737437" evidence="8">
    <location>
        <begin position="24"/>
        <end position="414"/>
    </location>
</feature>
<keyword evidence="6" id="KW-0564">Palmitate</keyword>
<organism evidence="9 10">
    <name type="scientific">Octadecabacter ascidiaceicola</name>
    <dbReference type="NCBI Taxonomy" id="1655543"/>
    <lineage>
        <taxon>Bacteria</taxon>
        <taxon>Pseudomonadati</taxon>
        <taxon>Pseudomonadota</taxon>
        <taxon>Alphaproteobacteria</taxon>
        <taxon>Rhodobacterales</taxon>
        <taxon>Roseobacteraceae</taxon>
        <taxon>Octadecabacter</taxon>
    </lineage>
</organism>
<proteinExistence type="inferred from homology"/>
<keyword evidence="7" id="KW-0449">Lipoprotein</keyword>
<dbReference type="Proteomes" id="UP000203464">
    <property type="component" value="Unassembled WGS sequence"/>
</dbReference>
<dbReference type="PANTHER" id="PTHR43649:SF33">
    <property type="entry name" value="POLYGALACTURONAN_RHAMNOGALACTURONAN-BINDING PROTEIN YTCQ"/>
    <property type="match status" value="1"/>
</dbReference>
<dbReference type="PANTHER" id="PTHR43649">
    <property type="entry name" value="ARABINOSE-BINDING PROTEIN-RELATED"/>
    <property type="match status" value="1"/>
</dbReference>
<keyword evidence="4 8" id="KW-0732">Signal</keyword>
<keyword evidence="3" id="KW-1003">Cell membrane</keyword>
<feature type="signal peptide" evidence="8">
    <location>
        <begin position="1"/>
        <end position="23"/>
    </location>
</feature>
<accession>A0A238K9L8</accession>
<reference evidence="10" key="1">
    <citation type="submission" date="2017-05" db="EMBL/GenBank/DDBJ databases">
        <authorList>
            <person name="Rodrigo-Torres L."/>
            <person name="Arahal R. D."/>
            <person name="Lucena T."/>
        </authorList>
    </citation>
    <scope>NUCLEOTIDE SEQUENCE [LARGE SCALE GENOMIC DNA]</scope>
    <source>
        <strain evidence="10">CECT 8868</strain>
    </source>
</reference>